<dbReference type="Pfam" id="PF00034">
    <property type="entry name" value="Cytochrom_C"/>
    <property type="match status" value="1"/>
</dbReference>
<feature type="domain" description="Cytochrome c" evidence="8">
    <location>
        <begin position="28"/>
        <end position="103"/>
    </location>
</feature>
<feature type="chain" id="PRO_5002553856" evidence="7">
    <location>
        <begin position="27"/>
        <end position="103"/>
    </location>
</feature>
<dbReference type="Gene3D" id="1.10.760.10">
    <property type="entry name" value="Cytochrome c-like domain"/>
    <property type="match status" value="1"/>
</dbReference>
<reference evidence="9 10" key="1">
    <citation type="submission" date="2015-04" db="EMBL/GenBank/DDBJ databases">
        <title>Complete Sequence for the Genome of the Thioalkalivibrio versutus D301.</title>
        <authorList>
            <person name="Mu T."/>
            <person name="Zhou J."/>
            <person name="Xu X."/>
        </authorList>
    </citation>
    <scope>NUCLEOTIDE SEQUENCE [LARGE SCALE GENOMIC DNA]</scope>
    <source>
        <strain evidence="9 10">D301</strain>
    </source>
</reference>
<dbReference type="OrthoDB" id="188778at2"/>
<dbReference type="PROSITE" id="PS51007">
    <property type="entry name" value="CYTC"/>
    <property type="match status" value="1"/>
</dbReference>
<dbReference type="STRING" id="106634.TVD_01540"/>
<dbReference type="AlphaFoldDB" id="A0A0G3G5M5"/>
<evidence type="ECO:0000256" key="1">
    <source>
        <dbReference type="ARBA" id="ARBA00022448"/>
    </source>
</evidence>
<organism evidence="9 10">
    <name type="scientific">Thioalkalivibrio versutus</name>
    <dbReference type="NCBI Taxonomy" id="106634"/>
    <lineage>
        <taxon>Bacteria</taxon>
        <taxon>Pseudomonadati</taxon>
        <taxon>Pseudomonadota</taxon>
        <taxon>Gammaproteobacteria</taxon>
        <taxon>Chromatiales</taxon>
        <taxon>Ectothiorhodospiraceae</taxon>
        <taxon>Thioalkalivibrio</taxon>
    </lineage>
</organism>
<name>A0A0G3G5M5_9GAMM</name>
<dbReference type="GO" id="GO:0046872">
    <property type="term" value="F:metal ion binding"/>
    <property type="evidence" value="ECO:0007669"/>
    <property type="project" value="UniProtKB-KW"/>
</dbReference>
<dbReference type="InterPro" id="IPR009056">
    <property type="entry name" value="Cyt_c-like_dom"/>
</dbReference>
<dbReference type="SUPFAM" id="SSF46626">
    <property type="entry name" value="Cytochrome c"/>
    <property type="match status" value="1"/>
</dbReference>
<dbReference type="GO" id="GO:0020037">
    <property type="term" value="F:heme binding"/>
    <property type="evidence" value="ECO:0007669"/>
    <property type="project" value="InterPro"/>
</dbReference>
<evidence type="ECO:0000313" key="9">
    <source>
        <dbReference type="EMBL" id="AKJ94131.1"/>
    </source>
</evidence>
<evidence type="ECO:0000256" key="2">
    <source>
        <dbReference type="ARBA" id="ARBA00022617"/>
    </source>
</evidence>
<evidence type="ECO:0000256" key="4">
    <source>
        <dbReference type="ARBA" id="ARBA00022982"/>
    </source>
</evidence>
<evidence type="ECO:0000256" key="6">
    <source>
        <dbReference type="PROSITE-ProRule" id="PRU00433"/>
    </source>
</evidence>
<keyword evidence="1" id="KW-0813">Transport</keyword>
<feature type="signal peptide" evidence="7">
    <location>
        <begin position="1"/>
        <end position="26"/>
    </location>
</feature>
<accession>A0A0G3G5M5</accession>
<dbReference type="RefSeq" id="WP_047250629.1">
    <property type="nucleotide sequence ID" value="NZ_CP011367.1"/>
</dbReference>
<sequence length="103" mass="11053">MKKSHLYLVGLAASLAMAGTATQALADDEITRGQLMAASCKACHNAAAAGDGVPELNRIPAEVIESQMKAFRDGDRDATIMDRHAKGYTDEEIESMAGYFSRF</sequence>
<dbReference type="GO" id="GO:0009055">
    <property type="term" value="F:electron transfer activity"/>
    <property type="evidence" value="ECO:0007669"/>
    <property type="project" value="InterPro"/>
</dbReference>
<dbReference type="PANTHER" id="PTHR33751">
    <property type="entry name" value="CBB3-TYPE CYTOCHROME C OXIDASE SUBUNIT FIXP"/>
    <property type="match status" value="1"/>
</dbReference>
<dbReference type="EMBL" id="CP011367">
    <property type="protein sequence ID" value="AKJ94131.1"/>
    <property type="molecule type" value="Genomic_DNA"/>
</dbReference>
<dbReference type="PATRIC" id="fig|106634.4.peg.314"/>
<dbReference type="PANTHER" id="PTHR33751:SF9">
    <property type="entry name" value="CYTOCHROME C4"/>
    <property type="match status" value="1"/>
</dbReference>
<keyword evidence="7" id="KW-0732">Signal</keyword>
<evidence type="ECO:0000256" key="3">
    <source>
        <dbReference type="ARBA" id="ARBA00022723"/>
    </source>
</evidence>
<dbReference type="InterPro" id="IPR036909">
    <property type="entry name" value="Cyt_c-like_dom_sf"/>
</dbReference>
<protein>
    <submittedName>
        <fullName evidence="9">Cytochrome C, class I</fullName>
    </submittedName>
</protein>
<evidence type="ECO:0000313" key="10">
    <source>
        <dbReference type="Proteomes" id="UP000064201"/>
    </source>
</evidence>
<evidence type="ECO:0000256" key="5">
    <source>
        <dbReference type="ARBA" id="ARBA00023004"/>
    </source>
</evidence>
<dbReference type="InterPro" id="IPR050597">
    <property type="entry name" value="Cytochrome_c_Oxidase_Subunit"/>
</dbReference>
<keyword evidence="2 6" id="KW-0349">Heme</keyword>
<proteinExistence type="predicted"/>
<keyword evidence="10" id="KW-1185">Reference proteome</keyword>
<keyword evidence="5 6" id="KW-0408">Iron</keyword>
<keyword evidence="4" id="KW-0249">Electron transport</keyword>
<evidence type="ECO:0000259" key="8">
    <source>
        <dbReference type="PROSITE" id="PS51007"/>
    </source>
</evidence>
<dbReference type="KEGG" id="tvr:TVD_01540"/>
<evidence type="ECO:0000256" key="7">
    <source>
        <dbReference type="SAM" id="SignalP"/>
    </source>
</evidence>
<dbReference type="Proteomes" id="UP000064201">
    <property type="component" value="Chromosome"/>
</dbReference>
<gene>
    <name evidence="9" type="ORF">TVD_01540</name>
</gene>
<keyword evidence="3 6" id="KW-0479">Metal-binding</keyword>